<dbReference type="KEGG" id="ome:OLMES_3135"/>
<keyword evidence="1" id="KW-0808">Transferase</keyword>
<keyword evidence="2" id="KW-1185">Reference proteome</keyword>
<proteinExistence type="predicted"/>
<reference evidence="1 2" key="1">
    <citation type="submission" date="2017-05" db="EMBL/GenBank/DDBJ databases">
        <title>Genomic insights into alkan degradation activity of Oleiphilus messinensis.</title>
        <authorList>
            <person name="Kozyavkin S.A."/>
            <person name="Slesarev A.I."/>
            <person name="Golyshin P.N."/>
            <person name="Korzhenkov A."/>
            <person name="Golyshina O.N."/>
            <person name="Toshchakov S.V."/>
        </authorList>
    </citation>
    <scope>NUCLEOTIDE SEQUENCE [LARGE SCALE GENOMIC DNA]</scope>
    <source>
        <strain evidence="1 2">ME102</strain>
    </source>
</reference>
<name>A0A1Y0I9I7_9GAMM</name>
<evidence type="ECO:0000313" key="2">
    <source>
        <dbReference type="Proteomes" id="UP000196027"/>
    </source>
</evidence>
<sequence length="341" mass="38537">MPDFLFRFDANQRVGAGHLMRCVALIEGLLERSYSVRVQGDISKPYSDRLEQLGVLRVDNDHKINAKCIFIDDYRDLSELISEEQTHAPVVIFEDNGHRSSPAVKLVISAFGNKLQLKHRYPNARICCGIGYLSFRAEIQRAKIQNRVQHLNVTTGNLVGMAQQMKVIITFGATVQQDLINRVIRVLDGILHESCAVTVYAPVEFNFPDCDRPIYFEPITEAFFRNVVTADLVICAAGQTFLELLYIGIPVVGLVIATNQIDCATHLRSLGATVIEFLDSLEAELTQILLEKWPRLHKNTTEIINEFNESGERNKQISTRIQDLIGYRETELLSHLSNLIL</sequence>
<dbReference type="Proteomes" id="UP000196027">
    <property type="component" value="Chromosome"/>
</dbReference>
<dbReference type="Gene3D" id="3.40.50.2000">
    <property type="entry name" value="Glycogen Phosphorylase B"/>
    <property type="match status" value="1"/>
</dbReference>
<dbReference type="EMBL" id="CP021425">
    <property type="protein sequence ID" value="ARU57178.1"/>
    <property type="molecule type" value="Genomic_DNA"/>
</dbReference>
<dbReference type="RefSeq" id="WP_087462100.1">
    <property type="nucleotide sequence ID" value="NZ_CP021425.1"/>
</dbReference>
<dbReference type="GO" id="GO:0016740">
    <property type="term" value="F:transferase activity"/>
    <property type="evidence" value="ECO:0007669"/>
    <property type="project" value="UniProtKB-KW"/>
</dbReference>
<dbReference type="OrthoDB" id="9788924at2"/>
<organism evidence="1 2">
    <name type="scientific">Oleiphilus messinensis</name>
    <dbReference type="NCBI Taxonomy" id="141451"/>
    <lineage>
        <taxon>Bacteria</taxon>
        <taxon>Pseudomonadati</taxon>
        <taxon>Pseudomonadota</taxon>
        <taxon>Gammaproteobacteria</taxon>
        <taxon>Oceanospirillales</taxon>
        <taxon>Oleiphilaceae</taxon>
        <taxon>Oleiphilus</taxon>
    </lineage>
</organism>
<accession>A0A1Y0I9I7</accession>
<dbReference type="SUPFAM" id="SSF53756">
    <property type="entry name" value="UDP-Glycosyltransferase/glycogen phosphorylase"/>
    <property type="match status" value="1"/>
</dbReference>
<dbReference type="Gene3D" id="3.40.50.11190">
    <property type="match status" value="1"/>
</dbReference>
<gene>
    <name evidence="1" type="ORF">OLMES_3135</name>
</gene>
<dbReference type="AlphaFoldDB" id="A0A1Y0I9I7"/>
<protein>
    <submittedName>
        <fullName evidence="1">Glycosyltransferase</fullName>
    </submittedName>
</protein>
<evidence type="ECO:0000313" key="1">
    <source>
        <dbReference type="EMBL" id="ARU57178.1"/>
    </source>
</evidence>